<dbReference type="EMBL" id="CAUOFW020000693">
    <property type="protein sequence ID" value="CAK9135232.1"/>
    <property type="molecule type" value="Genomic_DNA"/>
</dbReference>
<dbReference type="SUPFAM" id="SSF50630">
    <property type="entry name" value="Acid proteases"/>
    <property type="match status" value="1"/>
</dbReference>
<proteinExistence type="inferred from homology"/>
<keyword evidence="5" id="KW-0378">Hydrolase</keyword>
<dbReference type="GO" id="GO:0006508">
    <property type="term" value="P:proteolysis"/>
    <property type="evidence" value="ECO:0007669"/>
    <property type="project" value="UniProtKB-KW"/>
</dbReference>
<sequence length="483" mass="51699">MASPTGYIFLRFLLSGSGFCFLLLFSLEKGHALERREILESHHHTVQISSLLPDSSCKPSPKGANKKSSLKVVHRHGPCSQLSRNKGNAPTLTEILSHDQARVNSMHLRLAFNSGKTSLQDSQVTLPAQSGSSLGTGNYFVTVGIGTPKRDLSLSFDTGSDLTWTQCLPCVSVKSCYQQQQPIFDPSQSTSYSNISCNSTLCSQLNSATGNTPGCSASTCLYAIQYGDKSFTIGFFAQEKLTLTSTDVFNTFLFGCGENNQGLFRGVAGLLGLGRDKLSIVSQTAQKYGKFFSYCLPSMPSSTGHLTFGNNGVPSTVKFTPLSINTQNPSFYFIDLKAISVGGRQLSISPSVFSTTGTIIDSGTVITRLPPAAYGALRTAFRRGMTNYPMTKAVSILDTCYDLSNYTTVNIPKIGFFFSGNLNVDIDSSGILIAATSTQFCLAFAGNNDTSDVGIFGNFQQKTLEVVYDVAGGRLGFGSGGCA</sequence>
<keyword evidence="12" id="KW-1185">Reference proteome</keyword>
<dbReference type="FunFam" id="2.40.70.10:FF:000013">
    <property type="entry name" value="Aspartyl protease AED1"/>
    <property type="match status" value="1"/>
</dbReference>
<feature type="domain" description="Peptidase A1" evidence="10">
    <location>
        <begin position="139"/>
        <end position="478"/>
    </location>
</feature>
<evidence type="ECO:0000313" key="11">
    <source>
        <dbReference type="EMBL" id="CAK9135232.1"/>
    </source>
</evidence>
<feature type="active site" evidence="7">
    <location>
        <position position="361"/>
    </location>
</feature>
<dbReference type="PANTHER" id="PTHR13683">
    <property type="entry name" value="ASPARTYL PROTEASES"/>
    <property type="match status" value="1"/>
</dbReference>
<evidence type="ECO:0000256" key="3">
    <source>
        <dbReference type="ARBA" id="ARBA00022729"/>
    </source>
</evidence>
<protein>
    <recommendedName>
        <fullName evidence="10">Peptidase A1 domain-containing protein</fullName>
    </recommendedName>
</protein>
<evidence type="ECO:0000256" key="4">
    <source>
        <dbReference type="ARBA" id="ARBA00022750"/>
    </source>
</evidence>
<reference evidence="11 12" key="1">
    <citation type="submission" date="2024-02" db="EMBL/GenBank/DDBJ databases">
        <authorList>
            <person name="Vignale AGUSTIN F."/>
            <person name="Sosa J E."/>
            <person name="Modenutti C."/>
        </authorList>
    </citation>
    <scope>NUCLEOTIDE SEQUENCE [LARGE SCALE GENOMIC DNA]</scope>
</reference>
<evidence type="ECO:0000313" key="12">
    <source>
        <dbReference type="Proteomes" id="UP001642360"/>
    </source>
</evidence>
<name>A0ABC8QS65_9AQUA</name>
<gene>
    <name evidence="11" type="ORF">ILEXP_LOCUS2163</name>
</gene>
<dbReference type="Pfam" id="PF14541">
    <property type="entry name" value="TAXi_C"/>
    <property type="match status" value="1"/>
</dbReference>
<dbReference type="AlphaFoldDB" id="A0ABC8QS65"/>
<evidence type="ECO:0000256" key="1">
    <source>
        <dbReference type="ARBA" id="ARBA00007447"/>
    </source>
</evidence>
<dbReference type="PROSITE" id="PS51767">
    <property type="entry name" value="PEPTIDASE_A1"/>
    <property type="match status" value="1"/>
</dbReference>
<dbReference type="InterPro" id="IPR033121">
    <property type="entry name" value="PEPTIDASE_A1"/>
</dbReference>
<comment type="caution">
    <text evidence="11">The sequence shown here is derived from an EMBL/GenBank/DDBJ whole genome shotgun (WGS) entry which is preliminary data.</text>
</comment>
<evidence type="ECO:0000256" key="5">
    <source>
        <dbReference type="ARBA" id="ARBA00022801"/>
    </source>
</evidence>
<keyword evidence="9" id="KW-0472">Membrane</keyword>
<dbReference type="InterPro" id="IPR032861">
    <property type="entry name" value="TAXi_N"/>
</dbReference>
<evidence type="ECO:0000256" key="2">
    <source>
        <dbReference type="ARBA" id="ARBA00022670"/>
    </source>
</evidence>
<evidence type="ECO:0000256" key="9">
    <source>
        <dbReference type="SAM" id="Phobius"/>
    </source>
</evidence>
<evidence type="ECO:0000256" key="7">
    <source>
        <dbReference type="PIRSR" id="PIRSR601461-1"/>
    </source>
</evidence>
<keyword evidence="4" id="KW-0064">Aspartyl protease</keyword>
<keyword evidence="3" id="KW-0732">Signal</keyword>
<evidence type="ECO:0000256" key="6">
    <source>
        <dbReference type="ARBA" id="ARBA00023157"/>
    </source>
</evidence>
<dbReference type="InterPro" id="IPR032799">
    <property type="entry name" value="TAXi_C"/>
</dbReference>
<dbReference type="PANTHER" id="PTHR13683:SF750">
    <property type="entry name" value="ASPARTYL PROTEASE AED1"/>
    <property type="match status" value="1"/>
</dbReference>
<dbReference type="FunFam" id="2.40.70.10:FF:000021">
    <property type="entry name" value="Aspartyl protease AED1"/>
    <property type="match status" value="1"/>
</dbReference>
<feature type="active site" evidence="7">
    <location>
        <position position="157"/>
    </location>
</feature>
<comment type="similarity">
    <text evidence="1">Belongs to the peptidase A1 family.</text>
</comment>
<dbReference type="CDD" id="cd05472">
    <property type="entry name" value="cnd41_like"/>
    <property type="match status" value="1"/>
</dbReference>
<dbReference type="Proteomes" id="UP001642360">
    <property type="component" value="Unassembled WGS sequence"/>
</dbReference>
<keyword evidence="9" id="KW-0812">Transmembrane</keyword>
<dbReference type="Gene3D" id="2.40.70.10">
    <property type="entry name" value="Acid Proteases"/>
    <property type="match status" value="2"/>
</dbReference>
<organism evidence="11 12">
    <name type="scientific">Ilex paraguariensis</name>
    <name type="common">yerba mate</name>
    <dbReference type="NCBI Taxonomy" id="185542"/>
    <lineage>
        <taxon>Eukaryota</taxon>
        <taxon>Viridiplantae</taxon>
        <taxon>Streptophyta</taxon>
        <taxon>Embryophyta</taxon>
        <taxon>Tracheophyta</taxon>
        <taxon>Spermatophyta</taxon>
        <taxon>Magnoliopsida</taxon>
        <taxon>eudicotyledons</taxon>
        <taxon>Gunneridae</taxon>
        <taxon>Pentapetalae</taxon>
        <taxon>asterids</taxon>
        <taxon>campanulids</taxon>
        <taxon>Aquifoliales</taxon>
        <taxon>Aquifoliaceae</taxon>
        <taxon>Ilex</taxon>
    </lineage>
</organism>
<dbReference type="GO" id="GO:0004190">
    <property type="term" value="F:aspartic-type endopeptidase activity"/>
    <property type="evidence" value="ECO:0007669"/>
    <property type="project" value="UniProtKB-KW"/>
</dbReference>
<keyword evidence="6" id="KW-1015">Disulfide bond</keyword>
<keyword evidence="2" id="KW-0645">Protease</keyword>
<dbReference type="InterPro" id="IPR021109">
    <property type="entry name" value="Peptidase_aspartic_dom_sf"/>
</dbReference>
<keyword evidence="9" id="KW-1133">Transmembrane helix</keyword>
<evidence type="ECO:0000259" key="10">
    <source>
        <dbReference type="PROSITE" id="PS51767"/>
    </source>
</evidence>
<dbReference type="InterPro" id="IPR033873">
    <property type="entry name" value="CND41-like"/>
</dbReference>
<dbReference type="InterPro" id="IPR001461">
    <property type="entry name" value="Aspartic_peptidase_A1"/>
</dbReference>
<feature type="transmembrane region" description="Helical" evidence="9">
    <location>
        <begin position="6"/>
        <end position="27"/>
    </location>
</feature>
<accession>A0ABC8QS65</accession>
<dbReference type="Pfam" id="PF14543">
    <property type="entry name" value="TAXi_N"/>
    <property type="match status" value="1"/>
</dbReference>
<feature type="region of interest" description="Disordered" evidence="8">
    <location>
        <begin position="50"/>
        <end position="70"/>
    </location>
</feature>
<evidence type="ECO:0000256" key="8">
    <source>
        <dbReference type="SAM" id="MobiDB-lite"/>
    </source>
</evidence>